<dbReference type="InterPro" id="IPR002902">
    <property type="entry name" value="GNK2"/>
</dbReference>
<feature type="compositionally biased region" description="Low complexity" evidence="3">
    <location>
        <begin position="40"/>
        <end position="51"/>
    </location>
</feature>
<dbReference type="Pfam" id="PF01657">
    <property type="entry name" value="Stress-antifung"/>
    <property type="match status" value="1"/>
</dbReference>
<evidence type="ECO:0000313" key="7">
    <source>
        <dbReference type="Proteomes" id="UP000479710"/>
    </source>
</evidence>
<accession>A0A6G1DW77</accession>
<name>A0A6G1DW77_9ORYZ</name>
<keyword evidence="7" id="KW-1185">Reference proteome</keyword>
<sequence length="232" mass="24573">MPSTKMKLPSLHLLVLVGTASVATSQNDDPPPVSINCGASQSSPSNSSSTSTFRRNVVALLDALPRRRAHGGDRAFVRGLCRGGSPPAVCLAELQMAVRNLSGSCASSRRAAVCHDKAYVAYADTNASTGAEDAFRAMVYDVGRVPDPSSFAREYEALMSRLVALAASGGKMFATGEAVYNPGDPDGTMYGLLQCMRDRSAADCEWCLLTITLESKTFITGIEGKRTQSLLL</sequence>
<dbReference type="CDD" id="cd23509">
    <property type="entry name" value="Gnk2-like"/>
    <property type="match status" value="2"/>
</dbReference>
<feature type="domain" description="Gnk2-homologous" evidence="5">
    <location>
        <begin position="133"/>
        <end position="232"/>
    </location>
</feature>
<evidence type="ECO:0000256" key="1">
    <source>
        <dbReference type="ARBA" id="ARBA00022729"/>
    </source>
</evidence>
<comment type="caution">
    <text evidence="6">The sequence shown here is derived from an EMBL/GenBank/DDBJ whole genome shotgun (WGS) entry which is preliminary data.</text>
</comment>
<feature type="chain" id="PRO_5026112086" description="Gnk2-homologous domain-containing protein" evidence="4">
    <location>
        <begin position="26"/>
        <end position="232"/>
    </location>
</feature>
<dbReference type="AlphaFoldDB" id="A0A6G1DW77"/>
<evidence type="ECO:0000256" key="3">
    <source>
        <dbReference type="SAM" id="MobiDB-lite"/>
    </source>
</evidence>
<dbReference type="EMBL" id="SPHZ02000005">
    <property type="protein sequence ID" value="KAF0917105.1"/>
    <property type="molecule type" value="Genomic_DNA"/>
</dbReference>
<dbReference type="InterPro" id="IPR038408">
    <property type="entry name" value="GNK2_sf"/>
</dbReference>
<proteinExistence type="predicted"/>
<evidence type="ECO:0000259" key="5">
    <source>
        <dbReference type="PROSITE" id="PS51473"/>
    </source>
</evidence>
<protein>
    <recommendedName>
        <fullName evidence="5">Gnk2-homologous domain-containing protein</fullName>
    </recommendedName>
</protein>
<dbReference type="PANTHER" id="PTHR32099">
    <property type="entry name" value="CYSTEINE-RICH REPEAT SECRETORY PROTEIN"/>
    <property type="match status" value="1"/>
</dbReference>
<evidence type="ECO:0000256" key="2">
    <source>
        <dbReference type="ARBA" id="ARBA00022737"/>
    </source>
</evidence>
<dbReference type="PANTHER" id="PTHR32099:SF104">
    <property type="entry name" value="OS01G0774133 PROTEIN"/>
    <property type="match status" value="1"/>
</dbReference>
<gene>
    <name evidence="6" type="ORF">E2562_016911</name>
</gene>
<feature type="signal peptide" evidence="4">
    <location>
        <begin position="1"/>
        <end position="25"/>
    </location>
</feature>
<evidence type="ECO:0000256" key="4">
    <source>
        <dbReference type="SAM" id="SignalP"/>
    </source>
</evidence>
<reference evidence="6 7" key="1">
    <citation type="submission" date="2019-11" db="EMBL/GenBank/DDBJ databases">
        <title>Whole genome sequence of Oryza granulata.</title>
        <authorList>
            <person name="Li W."/>
        </authorList>
    </citation>
    <scope>NUCLEOTIDE SEQUENCE [LARGE SCALE GENOMIC DNA]</scope>
    <source>
        <strain evidence="7">cv. Menghai</strain>
        <tissue evidence="6">Leaf</tissue>
    </source>
</reference>
<keyword evidence="1 4" id="KW-0732">Signal</keyword>
<dbReference type="Proteomes" id="UP000479710">
    <property type="component" value="Unassembled WGS sequence"/>
</dbReference>
<feature type="domain" description="Gnk2-homologous" evidence="5">
    <location>
        <begin position="28"/>
        <end position="127"/>
    </location>
</feature>
<keyword evidence="2" id="KW-0677">Repeat</keyword>
<dbReference type="PROSITE" id="PS51473">
    <property type="entry name" value="GNK2"/>
    <property type="match status" value="2"/>
</dbReference>
<dbReference type="OrthoDB" id="695453at2759"/>
<organism evidence="6 7">
    <name type="scientific">Oryza meyeriana var. granulata</name>
    <dbReference type="NCBI Taxonomy" id="110450"/>
    <lineage>
        <taxon>Eukaryota</taxon>
        <taxon>Viridiplantae</taxon>
        <taxon>Streptophyta</taxon>
        <taxon>Embryophyta</taxon>
        <taxon>Tracheophyta</taxon>
        <taxon>Spermatophyta</taxon>
        <taxon>Magnoliopsida</taxon>
        <taxon>Liliopsida</taxon>
        <taxon>Poales</taxon>
        <taxon>Poaceae</taxon>
        <taxon>BOP clade</taxon>
        <taxon>Oryzoideae</taxon>
        <taxon>Oryzeae</taxon>
        <taxon>Oryzinae</taxon>
        <taxon>Oryza</taxon>
        <taxon>Oryza meyeriana</taxon>
    </lineage>
</organism>
<feature type="region of interest" description="Disordered" evidence="3">
    <location>
        <begin position="25"/>
        <end position="51"/>
    </location>
</feature>
<dbReference type="Gene3D" id="3.30.430.20">
    <property type="entry name" value="Gnk2 domain, C-X8-C-X2-C motif"/>
    <property type="match status" value="2"/>
</dbReference>
<evidence type="ECO:0000313" key="6">
    <source>
        <dbReference type="EMBL" id="KAF0917105.1"/>
    </source>
</evidence>